<dbReference type="Pfam" id="PF21070">
    <property type="entry name" value="IcmF_helical"/>
    <property type="match status" value="1"/>
</dbReference>
<feature type="transmembrane region" description="Helical" evidence="2">
    <location>
        <begin position="38"/>
        <end position="58"/>
    </location>
</feature>
<evidence type="ECO:0000259" key="3">
    <source>
        <dbReference type="Pfam" id="PF06744"/>
    </source>
</evidence>
<name>A0A7W9X4X2_9BURK</name>
<evidence type="ECO:0000313" key="8">
    <source>
        <dbReference type="Proteomes" id="UP000540787"/>
    </source>
</evidence>
<evidence type="ECO:0000259" key="6">
    <source>
        <dbReference type="Pfam" id="PF21070"/>
    </source>
</evidence>
<dbReference type="InterPro" id="IPR009612">
    <property type="entry name" value="IcmF-rel"/>
</dbReference>
<keyword evidence="2" id="KW-1133">Transmembrane helix</keyword>
<sequence>MMQRFWHTLTARFSLAAIGFAAFALALLIAAAVFDVSYVWVGAALLAALLLYGAVWLYKRQMRLRSGAAFGGMLEQQAAAPVANAAQREENEAIRQRMVEAIGTIKTSKLGQLSGDAALYELPWYMVIGNPAAGKSTAIASSGLQFPFADSKIVQGVGGTRNCDWFFTTDGILLDTAGRYSVNEEDRGEWMGFLDLLKKYRKRAPINGIIIAVSIAELTGNRPEFAINLAKNLRQRVQELTERLEVHAPVYVMFTKADLITGFNEFFQDAERGDRDKVWGATLPYSQTSSKADVLEQFDARFDELYDGLKELSMANMALQWREQMPPGVFTFPLEFSSIKGPLRTFIATLFEENPFQFKPVFRGFYFTSAVQEGETVSASSERVAHRFDLQMMPASRSEVQEQHGYFLLNLFRKVIFADKDLVAQYASPAKTRARYVTFFAVVALSGLALGGWSWSYLANRQLVANVQADLDQAIKVQDKRLDLASRFEALEILQDRIEQLDAYRDKRPLALSLGLYQGEILEQKLRQEYFAGMKEVMLKPVGQSLEAFLGEVNSGAAQLQPMSAPPQSGAVGGVVPVAAAATAAAAPGTGSAPAAPAGAPGTLPATPLAPAAAVNFGALQFKDANPANVEDAYNALKTYLMLSDKSRAEASHLNDQLTRFWRVWLDSNRGTMTREQMIRSAERMISFYLSQLNDPAWPTIESKLALVDQTRDNLRRVVRGMPARERVYADVKARAATRFPSMTVARVVGDGDKELVVGSYAIPGTFTRDAWDNYIQGAFRDAANRELQSTDWVLKTAAKDDLTLEGSPEQIQKALLALYKNEYAQQWQKFIQGVSIRELNGFDQAATAMNRLGDPESSPIDKLIKTVYAETSWDNPSLIDAGLQRAQRGAMGWFKETILRQKPSAINVNLDTTSKPGAAPIPMGPVGREFSGVARLVVSKDNGATLMKGYMDMLSKLRARFNQIKNQGDTGPGAKQFMQQTLDGSGSELAEALKYVDEQMLIGMTDAQKSAIRPLLVRPLMQTFAVIVRPTEAEINKVWAAQVLEPFNRTLAVKYPFAPNSAVEASDAEIGQVFGPEGSIAKYFNTTIGPLVVRRGDVISAKTWANMGINLAPGVVSSFPSWIAPLSAGGVAASAGASEAQTRFEVQALGATGATEFTVEIDGQSLRWRGQPQPFVQMVWPNPRGVPGSRISAMTPEGRTVVLLNEPGHFGLKKMIDAAKRQRRDNGVFELSWENSGVIVRANLKIVATTQAAAPAPGAAAGFRRMRLPDTIAVSAPLAPTSAAAPVGAPVTGAAAGTAAGGSKP</sequence>
<reference evidence="7 8" key="1">
    <citation type="submission" date="2020-08" db="EMBL/GenBank/DDBJ databases">
        <title>The Agave Microbiome: Exploring the role of microbial communities in plant adaptations to desert environments.</title>
        <authorList>
            <person name="Partida-Martinez L.P."/>
        </authorList>
    </citation>
    <scope>NUCLEOTIDE SEQUENCE [LARGE SCALE GENOMIC DNA]</scope>
    <source>
        <strain evidence="7 8">AT3.2</strain>
    </source>
</reference>
<evidence type="ECO:0000259" key="4">
    <source>
        <dbReference type="Pfam" id="PF06761"/>
    </source>
</evidence>
<keyword evidence="2" id="KW-0472">Membrane</keyword>
<dbReference type="EMBL" id="JACHBX010000006">
    <property type="protein sequence ID" value="MBB6136561.1"/>
    <property type="molecule type" value="Genomic_DNA"/>
</dbReference>
<dbReference type="InterPro" id="IPR053156">
    <property type="entry name" value="T6SS_TssM-like"/>
</dbReference>
<proteinExistence type="predicted"/>
<keyword evidence="8" id="KW-1185">Reference proteome</keyword>
<feature type="domain" description="IcmF-related" evidence="4">
    <location>
        <begin position="489"/>
        <end position="873"/>
    </location>
</feature>
<dbReference type="PANTHER" id="PTHR36153">
    <property type="entry name" value="INNER MEMBRANE PROTEIN-RELATED"/>
    <property type="match status" value="1"/>
</dbReference>
<feature type="domain" description="Type VI secretion system component TssM1 helical" evidence="6">
    <location>
        <begin position="1031"/>
        <end position="1118"/>
    </location>
</feature>
<feature type="transmembrane region" description="Helical" evidence="2">
    <location>
        <begin position="436"/>
        <end position="458"/>
    </location>
</feature>
<dbReference type="PANTHER" id="PTHR36153:SF1">
    <property type="entry name" value="TYPE VI SECRETION SYSTEM COMPONENT TSSM1"/>
    <property type="match status" value="1"/>
</dbReference>
<feature type="region of interest" description="Disordered" evidence="1">
    <location>
        <begin position="1284"/>
        <end position="1306"/>
    </location>
</feature>
<accession>A0A7W9X4X2</accession>
<dbReference type="SUPFAM" id="SSF52540">
    <property type="entry name" value="P-loop containing nucleoside triphosphate hydrolases"/>
    <property type="match status" value="1"/>
</dbReference>
<dbReference type="NCBIfam" id="TIGR03348">
    <property type="entry name" value="VI_IcmF"/>
    <property type="match status" value="1"/>
</dbReference>
<evidence type="ECO:0000313" key="7">
    <source>
        <dbReference type="EMBL" id="MBB6136561.1"/>
    </source>
</evidence>
<dbReference type="Pfam" id="PF06761">
    <property type="entry name" value="IcmF-related"/>
    <property type="match status" value="1"/>
</dbReference>
<dbReference type="InterPro" id="IPR025743">
    <property type="entry name" value="TssM1_N"/>
</dbReference>
<evidence type="ECO:0000256" key="1">
    <source>
        <dbReference type="SAM" id="MobiDB-lite"/>
    </source>
</evidence>
<dbReference type="InterPro" id="IPR027417">
    <property type="entry name" value="P-loop_NTPase"/>
</dbReference>
<comment type="caution">
    <text evidence="7">The sequence shown here is derived from an EMBL/GenBank/DDBJ whole genome shotgun (WGS) entry which is preliminary data.</text>
</comment>
<dbReference type="InterPro" id="IPR048677">
    <property type="entry name" value="TssM1_hel"/>
</dbReference>
<protein>
    <submittedName>
        <fullName evidence="7">Type VI secretion system protein ImpL</fullName>
    </submittedName>
</protein>
<feature type="domain" description="Type VI secretion system IcmF C-terminal" evidence="3">
    <location>
        <begin position="1145"/>
        <end position="1247"/>
    </location>
</feature>
<evidence type="ECO:0000259" key="5">
    <source>
        <dbReference type="Pfam" id="PF14331"/>
    </source>
</evidence>
<gene>
    <name evidence="7" type="ORF">HD842_004739</name>
</gene>
<keyword evidence="2" id="KW-0812">Transmembrane</keyword>
<dbReference type="Pfam" id="PF14331">
    <property type="entry name" value="IcmF-related_N"/>
    <property type="match status" value="1"/>
</dbReference>
<dbReference type="InterPro" id="IPR010623">
    <property type="entry name" value="IcmF_C"/>
</dbReference>
<feature type="transmembrane region" description="Helical" evidence="2">
    <location>
        <begin position="12"/>
        <end position="32"/>
    </location>
</feature>
<feature type="domain" description="Type VI secretion system component TssM1 N-terminal" evidence="5">
    <location>
        <begin position="184"/>
        <end position="439"/>
    </location>
</feature>
<dbReference type="InterPro" id="IPR017731">
    <property type="entry name" value="TssM1-like"/>
</dbReference>
<dbReference type="Pfam" id="PF06744">
    <property type="entry name" value="IcmF_C"/>
    <property type="match status" value="1"/>
</dbReference>
<evidence type="ECO:0000256" key="2">
    <source>
        <dbReference type="SAM" id="Phobius"/>
    </source>
</evidence>
<dbReference type="Proteomes" id="UP000540787">
    <property type="component" value="Unassembled WGS sequence"/>
</dbReference>
<organism evidence="7 8">
    <name type="scientific">Massilia aurea</name>
    <dbReference type="NCBI Taxonomy" id="373040"/>
    <lineage>
        <taxon>Bacteria</taxon>
        <taxon>Pseudomonadati</taxon>
        <taxon>Pseudomonadota</taxon>
        <taxon>Betaproteobacteria</taxon>
        <taxon>Burkholderiales</taxon>
        <taxon>Oxalobacteraceae</taxon>
        <taxon>Telluria group</taxon>
        <taxon>Massilia</taxon>
    </lineage>
</organism>